<organism evidence="2 3">
    <name type="scientific">Petropleomorpha daqingensis</name>
    <dbReference type="NCBI Taxonomy" id="2026353"/>
    <lineage>
        <taxon>Bacteria</taxon>
        <taxon>Bacillati</taxon>
        <taxon>Actinomycetota</taxon>
        <taxon>Actinomycetes</taxon>
        <taxon>Geodermatophilales</taxon>
        <taxon>Geodermatophilaceae</taxon>
        <taxon>Petropleomorpha</taxon>
    </lineage>
</organism>
<sequence>MAEWLTIEVLDAEGFPASLWQHAHGNDLVEAAITHGALYWEWHETRWGVVLELVFPDDEVLERYRALPAVVASLDAVPDRVSGLLVYRGRGGGAGATVPRRPRPKPVAGSAEWPAPEEFRFLAIEHAVTDLTDDGHETPVL</sequence>
<evidence type="ECO:0000313" key="3">
    <source>
        <dbReference type="Proteomes" id="UP000541969"/>
    </source>
</evidence>
<name>A0A853CPT7_9ACTN</name>
<protein>
    <submittedName>
        <fullName evidence="2">Uncharacterized protein</fullName>
    </submittedName>
</protein>
<dbReference type="EMBL" id="JACBZT010000001">
    <property type="protein sequence ID" value="NYJ08789.1"/>
    <property type="molecule type" value="Genomic_DNA"/>
</dbReference>
<dbReference type="AlphaFoldDB" id="A0A853CPT7"/>
<reference evidence="2 3" key="1">
    <citation type="submission" date="2020-07" db="EMBL/GenBank/DDBJ databases">
        <title>Sequencing the genomes of 1000 actinobacteria strains.</title>
        <authorList>
            <person name="Klenk H.-P."/>
        </authorList>
    </citation>
    <scope>NUCLEOTIDE SEQUENCE [LARGE SCALE GENOMIC DNA]</scope>
    <source>
        <strain evidence="2 3">DSM 104001</strain>
    </source>
</reference>
<proteinExistence type="predicted"/>
<feature type="region of interest" description="Disordered" evidence="1">
    <location>
        <begin position="90"/>
        <end position="111"/>
    </location>
</feature>
<dbReference type="RefSeq" id="WP_179721648.1">
    <property type="nucleotide sequence ID" value="NZ_JACBZT010000001.1"/>
</dbReference>
<accession>A0A853CPT7</accession>
<comment type="caution">
    <text evidence="2">The sequence shown here is derived from an EMBL/GenBank/DDBJ whole genome shotgun (WGS) entry which is preliminary data.</text>
</comment>
<evidence type="ECO:0000313" key="2">
    <source>
        <dbReference type="EMBL" id="NYJ08789.1"/>
    </source>
</evidence>
<evidence type="ECO:0000256" key="1">
    <source>
        <dbReference type="SAM" id="MobiDB-lite"/>
    </source>
</evidence>
<dbReference type="Proteomes" id="UP000541969">
    <property type="component" value="Unassembled WGS sequence"/>
</dbReference>
<gene>
    <name evidence="2" type="ORF">GGQ55_005067</name>
</gene>
<keyword evidence="3" id="KW-1185">Reference proteome</keyword>